<dbReference type="InterPro" id="IPR012551">
    <property type="entry name" value="DUF1707_SHOCT-like"/>
</dbReference>
<dbReference type="Pfam" id="PF08044">
    <property type="entry name" value="DUF1707"/>
    <property type="match status" value="1"/>
</dbReference>
<dbReference type="PANTHER" id="PTHR40763">
    <property type="entry name" value="MEMBRANE PROTEIN-RELATED"/>
    <property type="match status" value="1"/>
</dbReference>
<keyword evidence="4" id="KW-1185">Reference proteome</keyword>
<dbReference type="PANTHER" id="PTHR40763:SF4">
    <property type="entry name" value="DUF1707 DOMAIN-CONTAINING PROTEIN"/>
    <property type="match status" value="1"/>
</dbReference>
<dbReference type="Proteomes" id="UP001500665">
    <property type="component" value="Unassembled WGS sequence"/>
</dbReference>
<evidence type="ECO:0000313" key="3">
    <source>
        <dbReference type="EMBL" id="GAA0968770.1"/>
    </source>
</evidence>
<evidence type="ECO:0000259" key="2">
    <source>
        <dbReference type="Pfam" id="PF09922"/>
    </source>
</evidence>
<proteinExistence type="predicted"/>
<sequence>MELENIPQLRASDSDRDSVAEILGEALSEGRLTPEEHAERLDRLYAAKTYAELEPLTGDLPKPRVSLTKESAALPPPVHGSDTIHCLFSAADRKGRWLVDPVTTVNCFFGGVELDFRTAVLTQREVVVDVSCAFGGIDITVPPGVRVENTISAVFGGVDTPENEILDPQAPVIRLTGYVLFGGVTVKRKLTREQRREQRAARKASRRSC</sequence>
<feature type="domain" description="Cell wall-active antibiotics response LiaF-like C-terminal" evidence="2">
    <location>
        <begin position="96"/>
        <end position="160"/>
    </location>
</feature>
<protein>
    <recommendedName>
        <fullName evidence="5">Cell wall-active antibiotic response 4TMS protein YvqF</fullName>
    </recommendedName>
</protein>
<reference evidence="3 4" key="1">
    <citation type="journal article" date="2019" name="Int. J. Syst. Evol. Microbiol.">
        <title>The Global Catalogue of Microorganisms (GCM) 10K type strain sequencing project: providing services to taxonomists for standard genome sequencing and annotation.</title>
        <authorList>
            <consortium name="The Broad Institute Genomics Platform"/>
            <consortium name="The Broad Institute Genome Sequencing Center for Infectious Disease"/>
            <person name="Wu L."/>
            <person name="Ma J."/>
        </authorList>
    </citation>
    <scope>NUCLEOTIDE SEQUENCE [LARGE SCALE GENOMIC DNA]</scope>
    <source>
        <strain evidence="3 4">JCM 10696</strain>
    </source>
</reference>
<comment type="caution">
    <text evidence="3">The sequence shown here is derived from an EMBL/GenBank/DDBJ whole genome shotgun (WGS) entry which is preliminary data.</text>
</comment>
<dbReference type="RefSeq" id="WP_344247243.1">
    <property type="nucleotide sequence ID" value="NZ_BAAAHH010000059.1"/>
</dbReference>
<dbReference type="InterPro" id="IPR024425">
    <property type="entry name" value="LiaF-like_C"/>
</dbReference>
<name>A0ABN1RZS6_9ACTN</name>
<evidence type="ECO:0008006" key="5">
    <source>
        <dbReference type="Google" id="ProtNLM"/>
    </source>
</evidence>
<organism evidence="3 4">
    <name type="scientific">Actinocorallia libanotica</name>
    <dbReference type="NCBI Taxonomy" id="46162"/>
    <lineage>
        <taxon>Bacteria</taxon>
        <taxon>Bacillati</taxon>
        <taxon>Actinomycetota</taxon>
        <taxon>Actinomycetes</taxon>
        <taxon>Streptosporangiales</taxon>
        <taxon>Thermomonosporaceae</taxon>
        <taxon>Actinocorallia</taxon>
    </lineage>
</organism>
<evidence type="ECO:0000259" key="1">
    <source>
        <dbReference type="Pfam" id="PF08044"/>
    </source>
</evidence>
<accession>A0ABN1RZS6</accession>
<gene>
    <name evidence="3" type="ORF">GCM10009550_74690</name>
</gene>
<feature type="domain" description="DUF1707" evidence="1">
    <location>
        <begin position="9"/>
        <end position="61"/>
    </location>
</feature>
<dbReference type="Pfam" id="PF09922">
    <property type="entry name" value="LiaF-like_C"/>
    <property type="match status" value="1"/>
</dbReference>
<dbReference type="EMBL" id="BAAAHH010000059">
    <property type="protein sequence ID" value="GAA0968770.1"/>
    <property type="molecule type" value="Genomic_DNA"/>
</dbReference>
<evidence type="ECO:0000313" key="4">
    <source>
        <dbReference type="Proteomes" id="UP001500665"/>
    </source>
</evidence>